<comment type="caution">
    <text evidence="2">The sequence shown here is derived from an EMBL/GenBank/DDBJ whole genome shotgun (WGS) entry which is preliminary data.</text>
</comment>
<evidence type="ECO:0000313" key="2">
    <source>
        <dbReference type="EMBL" id="KAK4281288.1"/>
    </source>
</evidence>
<evidence type="ECO:0000256" key="1">
    <source>
        <dbReference type="SAM" id="MobiDB-lite"/>
    </source>
</evidence>
<organism evidence="2 3">
    <name type="scientific">Acacia crassicarpa</name>
    <name type="common">northern wattle</name>
    <dbReference type="NCBI Taxonomy" id="499986"/>
    <lineage>
        <taxon>Eukaryota</taxon>
        <taxon>Viridiplantae</taxon>
        <taxon>Streptophyta</taxon>
        <taxon>Embryophyta</taxon>
        <taxon>Tracheophyta</taxon>
        <taxon>Spermatophyta</taxon>
        <taxon>Magnoliopsida</taxon>
        <taxon>eudicotyledons</taxon>
        <taxon>Gunneridae</taxon>
        <taxon>Pentapetalae</taxon>
        <taxon>rosids</taxon>
        <taxon>fabids</taxon>
        <taxon>Fabales</taxon>
        <taxon>Fabaceae</taxon>
        <taxon>Caesalpinioideae</taxon>
        <taxon>mimosoid clade</taxon>
        <taxon>Acacieae</taxon>
        <taxon>Acacia</taxon>
    </lineage>
</organism>
<feature type="compositionally biased region" description="Low complexity" evidence="1">
    <location>
        <begin position="44"/>
        <end position="53"/>
    </location>
</feature>
<accession>A0AAE1N195</accession>
<name>A0AAE1N195_9FABA</name>
<sequence>MSWISLKLPPARKVWKSFTSTIGKLRRINKSKATKKPRKHTKRSSTTLTSSTKRPYKLPSSRHFSQKKLAGFRSVFYGFHRKPAPIYIDKLFKEPSCDIVKHVKLEMAENPPTRKASKLGDEASEVAGTSNQGGEFDRVRDNKAFSSDDMWESLALASPLMQGINERAEEFIARIKKEMLAQELLARNL</sequence>
<feature type="compositionally biased region" description="Basic residues" evidence="1">
    <location>
        <begin position="26"/>
        <end position="43"/>
    </location>
</feature>
<gene>
    <name evidence="2" type="ORF">QN277_012804</name>
</gene>
<feature type="region of interest" description="Disordered" evidence="1">
    <location>
        <begin position="26"/>
        <end position="62"/>
    </location>
</feature>
<dbReference type="Proteomes" id="UP001293593">
    <property type="component" value="Unassembled WGS sequence"/>
</dbReference>
<dbReference type="EMBL" id="JAWXYG010000002">
    <property type="protein sequence ID" value="KAK4281288.1"/>
    <property type="molecule type" value="Genomic_DNA"/>
</dbReference>
<dbReference type="AlphaFoldDB" id="A0AAE1N195"/>
<feature type="region of interest" description="Disordered" evidence="1">
    <location>
        <begin position="111"/>
        <end position="137"/>
    </location>
</feature>
<keyword evidence="3" id="KW-1185">Reference proteome</keyword>
<reference evidence="2" key="1">
    <citation type="submission" date="2023-10" db="EMBL/GenBank/DDBJ databases">
        <title>Chromosome-level genome of the transformable northern wattle, Acacia crassicarpa.</title>
        <authorList>
            <person name="Massaro I."/>
            <person name="Sinha N.R."/>
            <person name="Poethig S."/>
            <person name="Leichty A.R."/>
        </authorList>
    </citation>
    <scope>NUCLEOTIDE SEQUENCE</scope>
    <source>
        <strain evidence="2">Acra3RX</strain>
        <tissue evidence="2">Leaf</tissue>
    </source>
</reference>
<evidence type="ECO:0000313" key="3">
    <source>
        <dbReference type="Proteomes" id="UP001293593"/>
    </source>
</evidence>
<protein>
    <submittedName>
        <fullName evidence="2">Uncharacterized protein</fullName>
    </submittedName>
</protein>
<proteinExistence type="predicted"/>